<evidence type="ECO:0000313" key="2">
    <source>
        <dbReference type="EMBL" id="ACZ18885.1"/>
    </source>
</evidence>
<dbReference type="Pfam" id="PF04977">
    <property type="entry name" value="DivIC"/>
    <property type="match status" value="1"/>
</dbReference>
<dbReference type="RefSeq" id="WP_012869401.1">
    <property type="nucleotide sequence ID" value="NC_013522.1"/>
</dbReference>
<evidence type="ECO:0000313" key="3">
    <source>
        <dbReference type="Proteomes" id="UP000002030"/>
    </source>
</evidence>
<gene>
    <name evidence="2" type="ordered locus">Taci_0649</name>
</gene>
<evidence type="ECO:0000256" key="1">
    <source>
        <dbReference type="SAM" id="Phobius"/>
    </source>
</evidence>
<dbReference type="EMBL" id="CP001818">
    <property type="protein sequence ID" value="ACZ18885.1"/>
    <property type="molecule type" value="Genomic_DNA"/>
</dbReference>
<dbReference type="OrthoDB" id="6295at2"/>
<dbReference type="HOGENOM" id="CLU_179920_0_0_0"/>
<dbReference type="STRING" id="525903.Taci_0649"/>
<dbReference type="AlphaFoldDB" id="D1B9D2"/>
<sequence>MRLRWAVFWSAATLVMAILATALVLETRKVDRLARLVDRRLDELVKLSRHNQMLERKIRYYSTDEGLARLAREEFNLFYPDEVVYKIEVVPPKPLRGK</sequence>
<keyword evidence="1" id="KW-0472">Membrane</keyword>
<dbReference type="eggNOG" id="COG2919">
    <property type="taxonomic scope" value="Bacteria"/>
</dbReference>
<keyword evidence="1" id="KW-1133">Transmembrane helix</keyword>
<dbReference type="Proteomes" id="UP000002030">
    <property type="component" value="Chromosome"/>
</dbReference>
<dbReference type="InterPro" id="IPR007060">
    <property type="entry name" value="FtsL/DivIC"/>
</dbReference>
<evidence type="ECO:0008006" key="4">
    <source>
        <dbReference type="Google" id="ProtNLM"/>
    </source>
</evidence>
<dbReference type="EnsemblBacteria" id="ACZ18885">
    <property type="protein sequence ID" value="ACZ18885"/>
    <property type="gene ID" value="Taci_0649"/>
</dbReference>
<keyword evidence="1" id="KW-0812">Transmembrane</keyword>
<protein>
    <recommendedName>
        <fullName evidence="4">Septum formation initiator</fullName>
    </recommendedName>
</protein>
<accession>D1B9D2</accession>
<name>D1B9D2_THEAS</name>
<keyword evidence="3" id="KW-1185">Reference proteome</keyword>
<dbReference type="KEGG" id="tai:Taci_0649"/>
<organism evidence="2 3">
    <name type="scientific">Thermanaerovibrio acidaminovorans (strain ATCC 49978 / DSM 6589 / Su883)</name>
    <name type="common">Selenomonas acidaminovorans</name>
    <dbReference type="NCBI Taxonomy" id="525903"/>
    <lineage>
        <taxon>Bacteria</taxon>
        <taxon>Thermotogati</taxon>
        <taxon>Synergistota</taxon>
        <taxon>Synergistia</taxon>
        <taxon>Synergistales</taxon>
        <taxon>Synergistaceae</taxon>
        <taxon>Thermanaerovibrio</taxon>
    </lineage>
</organism>
<reference evidence="2 3" key="1">
    <citation type="journal article" date="2009" name="Stand. Genomic Sci.">
        <title>Complete genome sequence of Thermanaerovibrio acidaminovorans type strain (Su883).</title>
        <authorList>
            <person name="Chovatia M."/>
            <person name="Sikorski J."/>
            <person name="Schroder M."/>
            <person name="Lapidus A."/>
            <person name="Nolan M."/>
            <person name="Tice H."/>
            <person name="Glavina Del Rio T."/>
            <person name="Copeland A."/>
            <person name="Cheng J.F."/>
            <person name="Lucas S."/>
            <person name="Chen F."/>
            <person name="Bruce D."/>
            <person name="Goodwin L."/>
            <person name="Pitluck S."/>
            <person name="Ivanova N."/>
            <person name="Mavromatis K."/>
            <person name="Ovchinnikova G."/>
            <person name="Pati A."/>
            <person name="Chen A."/>
            <person name="Palaniappan K."/>
            <person name="Land M."/>
            <person name="Hauser L."/>
            <person name="Chang Y.J."/>
            <person name="Jeffries C.D."/>
            <person name="Chain P."/>
            <person name="Saunders E."/>
            <person name="Detter J.C."/>
            <person name="Brettin T."/>
            <person name="Rohde M."/>
            <person name="Goker M."/>
            <person name="Spring S."/>
            <person name="Bristow J."/>
            <person name="Markowitz V."/>
            <person name="Hugenholtz P."/>
            <person name="Kyrpides N.C."/>
            <person name="Klenk H.P."/>
            <person name="Eisen J.A."/>
        </authorList>
    </citation>
    <scope>NUCLEOTIDE SEQUENCE [LARGE SCALE GENOMIC DNA]</scope>
    <source>
        <strain evidence="3">ATCC 49978 / DSM 6589 / Su883</strain>
    </source>
</reference>
<feature type="transmembrane region" description="Helical" evidence="1">
    <location>
        <begin position="6"/>
        <end position="25"/>
    </location>
</feature>
<proteinExistence type="predicted"/>